<dbReference type="SUPFAM" id="SSF46785">
    <property type="entry name" value="Winged helix' DNA-binding domain"/>
    <property type="match status" value="1"/>
</dbReference>
<evidence type="ECO:0000256" key="4">
    <source>
        <dbReference type="SAM" id="MobiDB-lite"/>
    </source>
</evidence>
<dbReference type="EMBL" id="LSRX01000025">
    <property type="protein sequence ID" value="OLQ13619.1"/>
    <property type="molecule type" value="Genomic_DNA"/>
</dbReference>
<dbReference type="SMART" id="SM00715">
    <property type="entry name" value="LA"/>
    <property type="match status" value="1"/>
</dbReference>
<dbReference type="GO" id="GO:0010494">
    <property type="term" value="C:cytoplasmic stress granule"/>
    <property type="evidence" value="ECO:0007669"/>
    <property type="project" value="TreeGrafter"/>
</dbReference>
<feature type="chain" id="PRO_5012186869" evidence="5">
    <location>
        <begin position="40"/>
        <end position="1089"/>
    </location>
</feature>
<dbReference type="PANTHER" id="PTHR22792:SF132">
    <property type="entry name" value="LA-RELATED PROTEIN 1"/>
    <property type="match status" value="1"/>
</dbReference>
<dbReference type="GO" id="GO:0045727">
    <property type="term" value="P:positive regulation of translation"/>
    <property type="evidence" value="ECO:0007669"/>
    <property type="project" value="TreeGrafter"/>
</dbReference>
<evidence type="ECO:0000256" key="5">
    <source>
        <dbReference type="SAM" id="SignalP"/>
    </source>
</evidence>
<dbReference type="InterPro" id="IPR058699">
    <property type="entry name" value="RRM_LARP4/4B"/>
</dbReference>
<keyword evidence="1" id="KW-0597">Phosphoprotein</keyword>
<keyword evidence="2 3" id="KW-0694">RNA-binding</keyword>
<name>A0A1Q9F1U3_SYMMI</name>
<dbReference type="InterPro" id="IPR045180">
    <property type="entry name" value="La_dom_prot"/>
</dbReference>
<dbReference type="Proteomes" id="UP000186817">
    <property type="component" value="Unassembled WGS sequence"/>
</dbReference>
<keyword evidence="5" id="KW-0732">Signal</keyword>
<evidence type="ECO:0000259" key="6">
    <source>
        <dbReference type="PROSITE" id="PS50961"/>
    </source>
</evidence>
<evidence type="ECO:0000256" key="1">
    <source>
        <dbReference type="ARBA" id="ARBA00022553"/>
    </source>
</evidence>
<dbReference type="GO" id="GO:0005829">
    <property type="term" value="C:cytosol"/>
    <property type="evidence" value="ECO:0007669"/>
    <property type="project" value="TreeGrafter"/>
</dbReference>
<evidence type="ECO:0000256" key="2">
    <source>
        <dbReference type="ARBA" id="ARBA00022884"/>
    </source>
</evidence>
<dbReference type="OrthoDB" id="415456at2759"/>
<dbReference type="Gene3D" id="1.10.10.10">
    <property type="entry name" value="Winged helix-like DNA-binding domain superfamily/Winged helix DNA-binding domain"/>
    <property type="match status" value="1"/>
</dbReference>
<accession>A0A1Q9F1U3</accession>
<feature type="region of interest" description="Disordered" evidence="4">
    <location>
        <begin position="922"/>
        <end position="1002"/>
    </location>
</feature>
<dbReference type="CDD" id="cd07323">
    <property type="entry name" value="LAM"/>
    <property type="match status" value="1"/>
</dbReference>
<dbReference type="PANTHER" id="PTHR22792">
    <property type="entry name" value="LUPUS LA PROTEIN-RELATED"/>
    <property type="match status" value="1"/>
</dbReference>
<feature type="region of interest" description="Disordered" evidence="4">
    <location>
        <begin position="1014"/>
        <end position="1038"/>
    </location>
</feature>
<feature type="signal peptide" evidence="5">
    <location>
        <begin position="1"/>
        <end position="39"/>
    </location>
</feature>
<feature type="region of interest" description="Disordered" evidence="4">
    <location>
        <begin position="632"/>
        <end position="665"/>
    </location>
</feature>
<protein>
    <submittedName>
        <fullName evidence="7">La-related protein 4B</fullName>
    </submittedName>
</protein>
<gene>
    <name evidence="7" type="primary">Larp4b</name>
    <name evidence="7" type="ORF">AK812_SmicGene2352</name>
</gene>
<dbReference type="Pfam" id="PF26088">
    <property type="entry name" value="RRM_LARP4"/>
    <property type="match status" value="1"/>
</dbReference>
<keyword evidence="8" id="KW-1185">Reference proteome</keyword>
<dbReference type="PROSITE" id="PS50961">
    <property type="entry name" value="HTH_LA"/>
    <property type="match status" value="1"/>
</dbReference>
<dbReference type="InterPro" id="IPR036390">
    <property type="entry name" value="WH_DNA-bd_sf"/>
</dbReference>
<evidence type="ECO:0000313" key="7">
    <source>
        <dbReference type="EMBL" id="OLQ13619.1"/>
    </source>
</evidence>
<evidence type="ECO:0000256" key="3">
    <source>
        <dbReference type="PROSITE-ProRule" id="PRU00332"/>
    </source>
</evidence>
<proteinExistence type="predicted"/>
<organism evidence="7 8">
    <name type="scientific">Symbiodinium microadriaticum</name>
    <name type="common">Dinoflagellate</name>
    <name type="synonym">Zooxanthella microadriatica</name>
    <dbReference type="NCBI Taxonomy" id="2951"/>
    <lineage>
        <taxon>Eukaryota</taxon>
        <taxon>Sar</taxon>
        <taxon>Alveolata</taxon>
        <taxon>Dinophyceae</taxon>
        <taxon>Suessiales</taxon>
        <taxon>Symbiodiniaceae</taxon>
        <taxon>Symbiodinium</taxon>
    </lineage>
</organism>
<feature type="domain" description="HTH La-type RNA-binding" evidence="6">
    <location>
        <begin position="654"/>
        <end position="743"/>
    </location>
</feature>
<sequence>MPIPRCQLILQGPVLLSAAALSPVHFVLLASLCPWVSLGTGDEDCFRGQPWLSYETCCQEKSQEELCWGVDAEGVGEYCCGRDVRPGARSLFAAELWDLVGHIILEVQSAVDCELATWQDGISFNCEKALLARLVQLDIVDAKWVAHVWLPSMHRRTGRTSVERLHFAMLLCQTFLHWRTAAVVKEALEGDFLTPLRVSHAAAADELHRYSLQATGRSWARQLALLRSAPRDLGVVHVGLVASVGEPVFAFKAMATIRSALFFARRKRLHFHLFVDAAGERAMRYCLDELQQREPILAARAAAFELHGEDVLRHFFKLLEANIVPGCLGQTKLFGDAGWIRLFVHELFIHRPEVDLLIFVDAGDYVFLEDVSRILVQRRNFRTSQLAASPRNGDMPFQLLDLPRMRQNGFTKILSETVREGFESAPSYYCSLGEGVTTKKLASNETLWHVFEEPWVVEPREHGGIQIRGGGVNNLWNKEVDGAIWRDRVYPGLFDWTVLRIHCPLFLESFFATTLEGKLPPSRSQYKFLGWAVRVYHRGSLSNSTLEESGLHSAHLSYLRCNEKAWGVHFTSTLKSMPWGRNFLNFWAGATKLGRGEAVAWGKDAQDWLQRSLASAATYSEPTRMTKIALSHRSPEAHEMEADTPGLGAEPSQKNASKSPDDQVQDALESILSKKNLVRDQFLASKMNPQMYIPIAVLLVHHRLQALGATHDQVAAAAAKSKRLGVDDQRTMVRPVLKSKRNVVILRDLPEGTTEEEIMQLLASGPYAENVVSVKPEVNNTWFVKFNVDDGAQDVVLWLRSQSFKGKPLNAAIKSEHFLRSFFPVNANLGFVPPGLPPMEQADGMNGPDMLQGFPSAQFGGKGLGYGGPDLPPPGMGHPLGMMMPPEVPFMQPLQYGLQGPGFWKPWGSRFKQPPLVLPANGLEAIRRPDGWGEQGKGKSKGKEEQGKGKAKTGKVPGKSTGKWSDEYVEELPQGKFGKGGKAVQAQAPRPPPPSSWQDEPLPWQAAGRAAPVVAPPGADAVPGDEEGRRKGGADGKAPKMKWAVKSQFPSECFGTGITFFLLSLVRSGLADLRRAVYESPLHSTLPLA</sequence>
<comment type="caution">
    <text evidence="7">The sequence shown here is derived from an EMBL/GenBank/DDBJ whole genome shotgun (WGS) entry which is preliminary data.</text>
</comment>
<dbReference type="AlphaFoldDB" id="A0A1Q9F1U3"/>
<dbReference type="InterPro" id="IPR006630">
    <property type="entry name" value="La_HTH"/>
</dbReference>
<feature type="compositionally biased region" description="Basic and acidic residues" evidence="4">
    <location>
        <begin position="1026"/>
        <end position="1038"/>
    </location>
</feature>
<reference evidence="7 8" key="1">
    <citation type="submission" date="2016-02" db="EMBL/GenBank/DDBJ databases">
        <title>Genome analysis of coral dinoflagellate symbionts highlights evolutionary adaptations to a symbiotic lifestyle.</title>
        <authorList>
            <person name="Aranda M."/>
            <person name="Li Y."/>
            <person name="Liew Y.J."/>
            <person name="Baumgarten S."/>
            <person name="Simakov O."/>
            <person name="Wilson M."/>
            <person name="Piel J."/>
            <person name="Ashoor H."/>
            <person name="Bougouffa S."/>
            <person name="Bajic V.B."/>
            <person name="Ryu T."/>
            <person name="Ravasi T."/>
            <person name="Bayer T."/>
            <person name="Micklem G."/>
            <person name="Kim H."/>
            <person name="Bhak J."/>
            <person name="Lajeunesse T.C."/>
            <person name="Voolstra C.R."/>
        </authorList>
    </citation>
    <scope>NUCLEOTIDE SEQUENCE [LARGE SCALE GENOMIC DNA]</scope>
    <source>
        <strain evidence="7 8">CCMP2467</strain>
    </source>
</reference>
<evidence type="ECO:0000313" key="8">
    <source>
        <dbReference type="Proteomes" id="UP000186817"/>
    </source>
</evidence>
<dbReference type="GO" id="GO:0003723">
    <property type="term" value="F:RNA binding"/>
    <property type="evidence" value="ECO:0007669"/>
    <property type="project" value="UniProtKB-UniRule"/>
</dbReference>
<dbReference type="InterPro" id="IPR036388">
    <property type="entry name" value="WH-like_DNA-bd_sf"/>
</dbReference>